<reference evidence="2 3" key="1">
    <citation type="submission" date="2016-10" db="EMBL/GenBank/DDBJ databases">
        <authorList>
            <person name="de Groot N.N."/>
        </authorList>
    </citation>
    <scope>NUCLEOTIDE SEQUENCE [LARGE SCALE GENOMIC DNA]</scope>
    <source>
        <strain>GEY</strain>
        <strain evidence="3">DSM 9560</strain>
    </source>
</reference>
<feature type="signal peptide" evidence="1">
    <location>
        <begin position="1"/>
        <end position="28"/>
    </location>
</feature>
<feature type="chain" id="PRO_5011675722" evidence="1">
    <location>
        <begin position="29"/>
        <end position="185"/>
    </location>
</feature>
<dbReference type="RefSeq" id="WP_143090745.1">
    <property type="nucleotide sequence ID" value="NZ_FONY01000002.1"/>
</dbReference>
<name>A0A1I2AY27_9BACT</name>
<dbReference type="AlphaFoldDB" id="A0A1I2AY27"/>
<gene>
    <name evidence="2" type="ORF">SAMN04488541_100260</name>
</gene>
<accession>A0A1I2AY27</accession>
<keyword evidence="3" id="KW-1185">Reference proteome</keyword>
<sequence>MKKLKMYATSVRVLTAICLLLLSGFGCEKDSEPFPVDFEYRLLNSKGEVTTTFKQGEDITFSFVIINRDPTLNALYNFKPEILHNGFCKVYKIVEGKESYIGMAACLEEASVTLEGGYPIGAVRYPYEIKYNWLYAGDYCENPNKSLPKGQYRTGFTQTFYESRGKRMVDSKHTTKTFEIYFEVK</sequence>
<dbReference type="OrthoDB" id="836473at2"/>
<dbReference type="Proteomes" id="UP000199513">
    <property type="component" value="Unassembled WGS sequence"/>
</dbReference>
<dbReference type="PROSITE" id="PS51257">
    <property type="entry name" value="PROKAR_LIPOPROTEIN"/>
    <property type="match status" value="1"/>
</dbReference>
<evidence type="ECO:0000256" key="1">
    <source>
        <dbReference type="SAM" id="SignalP"/>
    </source>
</evidence>
<proteinExistence type="predicted"/>
<protein>
    <submittedName>
        <fullName evidence="2">Uncharacterized protein</fullName>
    </submittedName>
</protein>
<evidence type="ECO:0000313" key="2">
    <source>
        <dbReference type="EMBL" id="SFE48864.1"/>
    </source>
</evidence>
<dbReference type="EMBL" id="FONY01000002">
    <property type="protein sequence ID" value="SFE48864.1"/>
    <property type="molecule type" value="Genomic_DNA"/>
</dbReference>
<evidence type="ECO:0000313" key="3">
    <source>
        <dbReference type="Proteomes" id="UP000199513"/>
    </source>
</evidence>
<organism evidence="2 3">
    <name type="scientific">Thermoflexibacter ruber</name>
    <dbReference type="NCBI Taxonomy" id="1003"/>
    <lineage>
        <taxon>Bacteria</taxon>
        <taxon>Pseudomonadati</taxon>
        <taxon>Bacteroidota</taxon>
        <taxon>Cytophagia</taxon>
        <taxon>Cytophagales</taxon>
        <taxon>Thermoflexibacteraceae</taxon>
        <taxon>Thermoflexibacter</taxon>
    </lineage>
</organism>
<keyword evidence="1" id="KW-0732">Signal</keyword>
<dbReference type="STRING" id="1003.SAMN04488541_100260"/>